<organism evidence="2 3">
    <name type="scientific">Epilithonimonas hispanica</name>
    <dbReference type="NCBI Taxonomy" id="358687"/>
    <lineage>
        <taxon>Bacteria</taxon>
        <taxon>Pseudomonadati</taxon>
        <taxon>Bacteroidota</taxon>
        <taxon>Flavobacteriia</taxon>
        <taxon>Flavobacteriales</taxon>
        <taxon>Weeksellaceae</taxon>
        <taxon>Chryseobacterium group</taxon>
        <taxon>Epilithonimonas</taxon>
    </lineage>
</organism>
<protein>
    <submittedName>
        <fullName evidence="2">Uncharacterized protein</fullName>
    </submittedName>
</protein>
<dbReference type="EMBL" id="QNUG01000011">
    <property type="protein sequence ID" value="REC71173.1"/>
    <property type="molecule type" value="Genomic_DNA"/>
</dbReference>
<name>A0A3D9CZI2_9FLAO</name>
<accession>A0A3D9CZI2</accession>
<dbReference type="AlphaFoldDB" id="A0A3D9CZI2"/>
<dbReference type="RefSeq" id="WP_116034010.1">
    <property type="nucleotide sequence ID" value="NZ_JBHLVV010000005.1"/>
</dbReference>
<keyword evidence="1" id="KW-0732">Signal</keyword>
<evidence type="ECO:0000313" key="2">
    <source>
        <dbReference type="EMBL" id="REC71173.1"/>
    </source>
</evidence>
<evidence type="ECO:0000313" key="3">
    <source>
        <dbReference type="Proteomes" id="UP000256326"/>
    </source>
</evidence>
<dbReference type="Proteomes" id="UP000256326">
    <property type="component" value="Unassembled WGS sequence"/>
</dbReference>
<sequence>MKNIIKMSLVALGIVSATIVSSSSLLAKQAPVADGGHCDSRVDEVCGTTAGGFTAKGYFITN</sequence>
<reference evidence="2 3" key="1">
    <citation type="journal article" date="2006" name="Int. J. Syst. Evol. Microbiol.">
        <title>Chryseobacterium hispanicum sp. nov., isolated from the drinking water distribution system of Sevilla, Spain.</title>
        <authorList>
            <person name="Gallego V."/>
            <person name="Garcia M.T."/>
            <person name="Ventosa A."/>
        </authorList>
    </citation>
    <scope>NUCLEOTIDE SEQUENCE [LARGE SCALE GENOMIC DNA]</scope>
    <source>
        <strain evidence="2 3">KCTC 22104</strain>
    </source>
</reference>
<proteinExistence type="predicted"/>
<keyword evidence="3" id="KW-1185">Reference proteome</keyword>
<comment type="caution">
    <text evidence="2">The sequence shown here is derived from an EMBL/GenBank/DDBJ whole genome shotgun (WGS) entry which is preliminary data.</text>
</comment>
<feature type="signal peptide" evidence="1">
    <location>
        <begin position="1"/>
        <end position="27"/>
    </location>
</feature>
<gene>
    <name evidence="2" type="ORF">DRF58_06475</name>
</gene>
<feature type="chain" id="PRO_5017755604" evidence="1">
    <location>
        <begin position="28"/>
        <end position="62"/>
    </location>
</feature>
<evidence type="ECO:0000256" key="1">
    <source>
        <dbReference type="SAM" id="SignalP"/>
    </source>
</evidence>